<evidence type="ECO:0000313" key="2">
    <source>
        <dbReference type="Proteomes" id="UP000437875"/>
    </source>
</evidence>
<dbReference type="AlphaFoldDB" id="A0A6N6WQN6"/>
<feature type="non-terminal residue" evidence="1">
    <location>
        <position position="1"/>
    </location>
</feature>
<organism evidence="1 2">
    <name type="scientific">Escherichia coli</name>
    <dbReference type="NCBI Taxonomy" id="562"/>
    <lineage>
        <taxon>Bacteria</taxon>
        <taxon>Pseudomonadati</taxon>
        <taxon>Pseudomonadota</taxon>
        <taxon>Gammaproteobacteria</taxon>
        <taxon>Enterobacterales</taxon>
        <taxon>Enterobacteriaceae</taxon>
        <taxon>Escherichia</taxon>
    </lineage>
</organism>
<evidence type="ECO:0000313" key="1">
    <source>
        <dbReference type="EMBL" id="KAE9718290.1"/>
    </source>
</evidence>
<comment type="caution">
    <text evidence="1">The sequence shown here is derived from an EMBL/GenBank/DDBJ whole genome shotgun (WGS) entry which is preliminary data.</text>
</comment>
<accession>A0A6N6WQN6</accession>
<gene>
    <name evidence="1" type="ORF">GP711_28435</name>
</gene>
<sequence length="142" mass="15543">VQALQEYVAGLMAGMGEEPLRLFQPYQAVLTRLGEERIHPADLWADELRHLPALLLPSRDLPGLARLRRKFELALLTALRAPASNADGAVVDPSAAAAAYAPLEDLLHGIRALEREPRRAGDDLHRDLWLVLALTFGALRAG</sequence>
<dbReference type="RefSeq" id="WP_158117839.1">
    <property type="nucleotide sequence ID" value="NZ_WSGM01000667.1"/>
</dbReference>
<proteinExistence type="predicted"/>
<name>A0A6N6WQN6_ECOLX</name>
<protein>
    <submittedName>
        <fullName evidence="1">Uncharacterized protein</fullName>
    </submittedName>
</protein>
<feature type="non-terminal residue" evidence="1">
    <location>
        <position position="142"/>
    </location>
</feature>
<dbReference type="Proteomes" id="UP000437875">
    <property type="component" value="Unassembled WGS sequence"/>
</dbReference>
<reference evidence="1 2" key="1">
    <citation type="submission" date="2019-10" db="EMBL/GenBank/DDBJ databases">
        <title>Antimicrobial-resistant enteric bacteria are widely distributed amongst people, animals and the environment in northern Tanzania.</title>
        <authorList>
            <person name="Subbiah M."/>
            <person name="Call D.R."/>
        </authorList>
    </citation>
    <scope>NUCLEOTIDE SEQUENCE [LARGE SCALE GENOMIC DNA]</scope>
    <source>
        <strain evidence="1 2">TzEc067</strain>
    </source>
</reference>
<dbReference type="EMBL" id="WSGM01000667">
    <property type="protein sequence ID" value="KAE9718290.1"/>
    <property type="molecule type" value="Genomic_DNA"/>
</dbReference>